<dbReference type="OrthoDB" id="10279037at2759"/>
<evidence type="ECO:0000313" key="3">
    <source>
        <dbReference type="Proteomes" id="UP000237000"/>
    </source>
</evidence>
<dbReference type="InParanoid" id="A0A2P5F8V7"/>
<sequence length="45" mass="4709">MAPSKLKHQHNLAASMNSLSDSRADIVAGGRHVSKSMLPPASRPG</sequence>
<dbReference type="EMBL" id="JXTC01000053">
    <property type="protein sequence ID" value="PON94221.1"/>
    <property type="molecule type" value="Genomic_DNA"/>
</dbReference>
<dbReference type="Proteomes" id="UP000237000">
    <property type="component" value="Unassembled WGS sequence"/>
</dbReference>
<organism evidence="2 3">
    <name type="scientific">Trema orientale</name>
    <name type="common">Charcoal tree</name>
    <name type="synonym">Celtis orientalis</name>
    <dbReference type="NCBI Taxonomy" id="63057"/>
    <lineage>
        <taxon>Eukaryota</taxon>
        <taxon>Viridiplantae</taxon>
        <taxon>Streptophyta</taxon>
        <taxon>Embryophyta</taxon>
        <taxon>Tracheophyta</taxon>
        <taxon>Spermatophyta</taxon>
        <taxon>Magnoliopsida</taxon>
        <taxon>eudicotyledons</taxon>
        <taxon>Gunneridae</taxon>
        <taxon>Pentapetalae</taxon>
        <taxon>rosids</taxon>
        <taxon>fabids</taxon>
        <taxon>Rosales</taxon>
        <taxon>Cannabaceae</taxon>
        <taxon>Trema</taxon>
    </lineage>
</organism>
<reference evidence="3" key="1">
    <citation type="submission" date="2016-06" db="EMBL/GenBank/DDBJ databases">
        <title>Parallel loss of symbiosis genes in relatives of nitrogen-fixing non-legume Parasponia.</title>
        <authorList>
            <person name="Van Velzen R."/>
            <person name="Holmer R."/>
            <person name="Bu F."/>
            <person name="Rutten L."/>
            <person name="Van Zeijl A."/>
            <person name="Liu W."/>
            <person name="Santuari L."/>
            <person name="Cao Q."/>
            <person name="Sharma T."/>
            <person name="Shen D."/>
            <person name="Roswanjaya Y."/>
            <person name="Wardhani T."/>
            <person name="Kalhor M.S."/>
            <person name="Jansen J."/>
            <person name="Van den Hoogen J."/>
            <person name="Gungor B."/>
            <person name="Hartog M."/>
            <person name="Hontelez J."/>
            <person name="Verver J."/>
            <person name="Yang W.-C."/>
            <person name="Schijlen E."/>
            <person name="Repin R."/>
            <person name="Schilthuizen M."/>
            <person name="Schranz E."/>
            <person name="Heidstra R."/>
            <person name="Miyata K."/>
            <person name="Fedorova E."/>
            <person name="Kohlen W."/>
            <person name="Bisseling T."/>
            <person name="Smit S."/>
            <person name="Geurts R."/>
        </authorList>
    </citation>
    <scope>NUCLEOTIDE SEQUENCE [LARGE SCALE GENOMIC DNA]</scope>
    <source>
        <strain evidence="3">cv. RG33-2</strain>
    </source>
</reference>
<evidence type="ECO:0000256" key="1">
    <source>
        <dbReference type="SAM" id="MobiDB-lite"/>
    </source>
</evidence>
<proteinExistence type="predicted"/>
<evidence type="ECO:0000313" key="2">
    <source>
        <dbReference type="EMBL" id="PON94221.1"/>
    </source>
</evidence>
<feature type="region of interest" description="Disordered" evidence="1">
    <location>
        <begin position="1"/>
        <end position="45"/>
    </location>
</feature>
<protein>
    <submittedName>
        <fullName evidence="2">Uncharacterized protein</fullName>
    </submittedName>
</protein>
<dbReference type="AlphaFoldDB" id="A0A2P5F8V7"/>
<gene>
    <name evidence="2" type="ORF">TorRG33x02_099590</name>
</gene>
<keyword evidence="3" id="KW-1185">Reference proteome</keyword>
<feature type="compositionally biased region" description="Polar residues" evidence="1">
    <location>
        <begin position="12"/>
        <end position="21"/>
    </location>
</feature>
<accession>A0A2P5F8V7</accession>
<comment type="caution">
    <text evidence="2">The sequence shown here is derived from an EMBL/GenBank/DDBJ whole genome shotgun (WGS) entry which is preliminary data.</text>
</comment>
<feature type="compositionally biased region" description="Basic residues" evidence="1">
    <location>
        <begin position="1"/>
        <end position="10"/>
    </location>
</feature>
<name>A0A2P5F8V7_TREOI</name>